<dbReference type="Pfam" id="PF13359">
    <property type="entry name" value="DDE_Tnp_4"/>
    <property type="match status" value="1"/>
</dbReference>
<feature type="domain" description="DDE Tnp4" evidence="8">
    <location>
        <begin position="171"/>
        <end position="321"/>
    </location>
</feature>
<evidence type="ECO:0000313" key="9">
    <source>
        <dbReference type="EMBL" id="ETV69092.1"/>
    </source>
</evidence>
<name>W4FNP0_APHAT</name>
<dbReference type="InterPro" id="IPR027806">
    <property type="entry name" value="HARBI1_dom"/>
</dbReference>
<comment type="similarity">
    <text evidence="3">Belongs to the HARBI1 family.</text>
</comment>
<dbReference type="GO" id="GO:0005634">
    <property type="term" value="C:nucleus"/>
    <property type="evidence" value="ECO:0007669"/>
    <property type="project" value="UniProtKB-SubCell"/>
</dbReference>
<keyword evidence="6" id="KW-0378">Hydrolase</keyword>
<dbReference type="GO" id="GO:0016787">
    <property type="term" value="F:hydrolase activity"/>
    <property type="evidence" value="ECO:0007669"/>
    <property type="project" value="UniProtKB-KW"/>
</dbReference>
<sequence length="380" mass="43689">MDEETAVCAAVLAAVTAALTPFDGRSNRGPIENNFVVPNNTWLLVKSTTSLNAWFTRHLRCPRPTFNRIVDSIRTAWPTVHPALHHLNRFGIDDRVACTLHYLTHSDGYESTAELFGISKTRAYEYCNQVFAVVQLCFVLDTISMPTTHAQWEDIRTGFEAYGFPNAYGAIDGSLISIKRFEDFTGWYCRKGFPAFNMQAVVDHRMKFMSYSLRSGSQNDKALFNHSVFGKTCHQRVPGRGCFLGDAGYKLYSHLMTPYTIYSDMPQDEAHYNTIHSRSRMVVERAFGLWKNKFRVFKTELLQHRPSDMARLIEVSLVFHNWFIEFNEELDNFEPEFFPEWMHIGGDTVFDEELNQVDGAPAPSTWFSLIKLYLIQHVSI</sequence>
<gene>
    <name evidence="9" type="ORF">H257_15062</name>
</gene>
<dbReference type="GO" id="GO:0004518">
    <property type="term" value="F:nuclease activity"/>
    <property type="evidence" value="ECO:0007669"/>
    <property type="project" value="UniProtKB-KW"/>
</dbReference>
<comment type="cofactor">
    <cofactor evidence="1">
        <name>a divalent metal cation</name>
        <dbReference type="ChEBI" id="CHEBI:60240"/>
    </cofactor>
</comment>
<dbReference type="PANTHER" id="PTHR22930">
    <property type="match status" value="1"/>
</dbReference>
<keyword evidence="5" id="KW-0479">Metal-binding</keyword>
<evidence type="ECO:0000256" key="4">
    <source>
        <dbReference type="ARBA" id="ARBA00022722"/>
    </source>
</evidence>
<dbReference type="OrthoDB" id="121201at2759"/>
<accession>W4FNP0</accession>
<dbReference type="VEuPathDB" id="FungiDB:H257_15062"/>
<dbReference type="GO" id="GO:0046872">
    <property type="term" value="F:metal ion binding"/>
    <property type="evidence" value="ECO:0007669"/>
    <property type="project" value="UniProtKB-KW"/>
</dbReference>
<dbReference type="STRING" id="112090.W4FNP0"/>
<dbReference type="PANTHER" id="PTHR22930:SF85">
    <property type="entry name" value="GH03217P-RELATED"/>
    <property type="match status" value="1"/>
</dbReference>
<evidence type="ECO:0000256" key="5">
    <source>
        <dbReference type="ARBA" id="ARBA00022723"/>
    </source>
</evidence>
<dbReference type="GeneID" id="20817058"/>
<dbReference type="AlphaFoldDB" id="W4FNP0"/>
<protein>
    <recommendedName>
        <fullName evidence="8">DDE Tnp4 domain-containing protein</fullName>
    </recommendedName>
</protein>
<organism evidence="9">
    <name type="scientific">Aphanomyces astaci</name>
    <name type="common">Crayfish plague agent</name>
    <dbReference type="NCBI Taxonomy" id="112090"/>
    <lineage>
        <taxon>Eukaryota</taxon>
        <taxon>Sar</taxon>
        <taxon>Stramenopiles</taxon>
        <taxon>Oomycota</taxon>
        <taxon>Saprolegniomycetes</taxon>
        <taxon>Saprolegniales</taxon>
        <taxon>Verrucalvaceae</taxon>
        <taxon>Aphanomyces</taxon>
    </lineage>
</organism>
<dbReference type="InterPro" id="IPR045249">
    <property type="entry name" value="HARBI1-like"/>
</dbReference>
<evidence type="ECO:0000256" key="7">
    <source>
        <dbReference type="ARBA" id="ARBA00023242"/>
    </source>
</evidence>
<keyword evidence="4" id="KW-0540">Nuclease</keyword>
<evidence type="ECO:0000256" key="2">
    <source>
        <dbReference type="ARBA" id="ARBA00004123"/>
    </source>
</evidence>
<evidence type="ECO:0000256" key="1">
    <source>
        <dbReference type="ARBA" id="ARBA00001968"/>
    </source>
</evidence>
<evidence type="ECO:0000256" key="3">
    <source>
        <dbReference type="ARBA" id="ARBA00006958"/>
    </source>
</evidence>
<reference evidence="9" key="1">
    <citation type="submission" date="2013-12" db="EMBL/GenBank/DDBJ databases">
        <title>The Genome Sequence of Aphanomyces astaci APO3.</title>
        <authorList>
            <consortium name="The Broad Institute Genomics Platform"/>
            <person name="Russ C."/>
            <person name="Tyler B."/>
            <person name="van West P."/>
            <person name="Dieguez-Uribeondo J."/>
            <person name="Young S.K."/>
            <person name="Zeng Q."/>
            <person name="Gargeya S."/>
            <person name="Fitzgerald M."/>
            <person name="Abouelleil A."/>
            <person name="Alvarado L."/>
            <person name="Chapman S.B."/>
            <person name="Gainer-Dewar J."/>
            <person name="Goldberg J."/>
            <person name="Griggs A."/>
            <person name="Gujja S."/>
            <person name="Hansen M."/>
            <person name="Howarth C."/>
            <person name="Imamovic A."/>
            <person name="Ireland A."/>
            <person name="Larimer J."/>
            <person name="McCowan C."/>
            <person name="Murphy C."/>
            <person name="Pearson M."/>
            <person name="Poon T.W."/>
            <person name="Priest M."/>
            <person name="Roberts A."/>
            <person name="Saif S."/>
            <person name="Shea T."/>
            <person name="Sykes S."/>
            <person name="Wortman J."/>
            <person name="Nusbaum C."/>
            <person name="Birren B."/>
        </authorList>
    </citation>
    <scope>NUCLEOTIDE SEQUENCE [LARGE SCALE GENOMIC DNA]</scope>
    <source>
        <strain evidence="9">APO3</strain>
    </source>
</reference>
<dbReference type="EMBL" id="KI913179">
    <property type="protein sequence ID" value="ETV69092.1"/>
    <property type="molecule type" value="Genomic_DNA"/>
</dbReference>
<comment type="subcellular location">
    <subcellularLocation>
        <location evidence="2">Nucleus</location>
    </subcellularLocation>
</comment>
<dbReference type="RefSeq" id="XP_009841345.1">
    <property type="nucleotide sequence ID" value="XM_009843043.1"/>
</dbReference>
<evidence type="ECO:0000256" key="6">
    <source>
        <dbReference type="ARBA" id="ARBA00022801"/>
    </source>
</evidence>
<keyword evidence="7" id="KW-0539">Nucleus</keyword>
<proteinExistence type="inferred from homology"/>
<evidence type="ECO:0000259" key="8">
    <source>
        <dbReference type="Pfam" id="PF13359"/>
    </source>
</evidence>